<dbReference type="Gene3D" id="3.40.190.10">
    <property type="entry name" value="Periplasmic binding protein-like II"/>
    <property type="match status" value="2"/>
</dbReference>
<accession>A0A8J6M741</accession>
<dbReference type="SUPFAM" id="SSF69322">
    <property type="entry name" value="Tricorn protease domain 2"/>
    <property type="match status" value="1"/>
</dbReference>
<feature type="chain" id="PRO_5038823752" evidence="1">
    <location>
        <begin position="26"/>
        <end position="749"/>
    </location>
</feature>
<dbReference type="EMBL" id="JACOPQ010000002">
    <property type="protein sequence ID" value="MBC5735977.1"/>
    <property type="molecule type" value="Genomic_DNA"/>
</dbReference>
<sequence length="749" mass="80176">MKPHLKRLIALTLALALLGVSGCTAGDPKSTAPAMGRYVETPAALPADFAMVLGLHAADDGSIELLGYPRPTDGSGHIYLRAYRSADGGSTWTEEQHAWIDDLNRDDNIYAPETVAWDGDGTLYFYLNIYSEDGENGECFARLDGETMVLYDGAVPASSDGSGITGFQVAENGDFILDCWTEFIQVDPATGSVKNVYTAPTADGGSWNDGYAVSGNTLAVSEAGRIVFYDLTTGRETGSLPAQVPPVDTYDGNKYRVMSYGSDGSLYFADPKGLYRAVDGSDTLERLADGALTSLSTPSISRMGLAVPDGGSYLVLGWSNREWLLYSYAYDPDVPTLPDTELTIYSLEEDPLILQAISAFQATDPGVHVTYQTGIPADGSVTRDDAVRALNTQLVAGKGPDVLVLDGLPMDSYIDKAVLADLSAPLEELSAAGGLLTNITVSLARPGGEIYAVPAQFQVPMLHGSDDAMGAIHDLASMADWLESNKPSFRTPFIFDSSRNYLSVLYPVCAASLQDGGGRMDREKLSGFLEQIKRITDLRDDPEEAESENDFTTDFDFGPLGWTAGYNGLDLGNLIHFQGLYAAWTASDAAGDGSTDTLFGGGSFLPVTMLGVSAQSGQQDLAWRFIEAALSDEVQGKAVGRGIPVSAAAFEASTQDTKERTDGVFSTYGTTFYDAEGATVPVNMAVLYPPEEYRAAMAERLKALDSPILYDETVLEIIVDETRDCWSGKTGLDAAVSAIMEKLKLYEAE</sequence>
<dbReference type="CDD" id="cd15482">
    <property type="entry name" value="Sialidase_non-viral"/>
    <property type="match status" value="1"/>
</dbReference>
<gene>
    <name evidence="2" type="ORF">H8S62_02975</name>
</gene>
<dbReference type="AlphaFoldDB" id="A0A8J6M741"/>
<dbReference type="InterPro" id="IPR006059">
    <property type="entry name" value="SBP"/>
</dbReference>
<evidence type="ECO:0000313" key="3">
    <source>
        <dbReference type="Proteomes" id="UP000607645"/>
    </source>
</evidence>
<dbReference type="SUPFAM" id="SSF53850">
    <property type="entry name" value="Periplasmic binding protein-like II"/>
    <property type="match status" value="1"/>
</dbReference>
<dbReference type="RefSeq" id="WP_186918417.1">
    <property type="nucleotide sequence ID" value="NZ_JACOPQ010000002.1"/>
</dbReference>
<protein>
    <submittedName>
        <fullName evidence="2">Extracellular solute-binding protein</fullName>
    </submittedName>
</protein>
<comment type="caution">
    <text evidence="2">The sequence shown here is derived from an EMBL/GenBank/DDBJ whole genome shotgun (WGS) entry which is preliminary data.</text>
</comment>
<organism evidence="2 3">
    <name type="scientific">Lawsonibacter faecis</name>
    <dbReference type="NCBI Taxonomy" id="2763052"/>
    <lineage>
        <taxon>Bacteria</taxon>
        <taxon>Bacillati</taxon>
        <taxon>Bacillota</taxon>
        <taxon>Clostridia</taxon>
        <taxon>Eubacteriales</taxon>
        <taxon>Oscillospiraceae</taxon>
        <taxon>Lawsonibacter</taxon>
    </lineage>
</organism>
<reference evidence="2" key="1">
    <citation type="submission" date="2020-08" db="EMBL/GenBank/DDBJ databases">
        <title>Genome public.</title>
        <authorList>
            <person name="Liu C."/>
            <person name="Sun Q."/>
        </authorList>
    </citation>
    <scope>NUCLEOTIDE SEQUENCE</scope>
    <source>
        <strain evidence="2">NSJ-52</strain>
    </source>
</reference>
<dbReference type="Pfam" id="PF01547">
    <property type="entry name" value="SBP_bac_1"/>
    <property type="match status" value="1"/>
</dbReference>
<feature type="signal peptide" evidence="1">
    <location>
        <begin position="1"/>
        <end position="25"/>
    </location>
</feature>
<evidence type="ECO:0000256" key="1">
    <source>
        <dbReference type="SAM" id="SignalP"/>
    </source>
</evidence>
<evidence type="ECO:0000313" key="2">
    <source>
        <dbReference type="EMBL" id="MBC5735977.1"/>
    </source>
</evidence>
<keyword evidence="1" id="KW-0732">Signal</keyword>
<proteinExistence type="predicted"/>
<dbReference type="Proteomes" id="UP000607645">
    <property type="component" value="Unassembled WGS sequence"/>
</dbReference>
<dbReference type="PROSITE" id="PS51257">
    <property type="entry name" value="PROKAR_LIPOPROTEIN"/>
    <property type="match status" value="1"/>
</dbReference>
<keyword evidence="3" id="KW-1185">Reference proteome</keyword>
<name>A0A8J6M741_9FIRM</name>